<dbReference type="InterPro" id="IPR007492">
    <property type="entry name" value="LytTR_DNA-bd_dom"/>
</dbReference>
<protein>
    <submittedName>
        <fullName evidence="4">Response regulator transcription factor</fullName>
    </submittedName>
</protein>
<keyword evidence="1" id="KW-0597">Phosphoprotein</keyword>
<dbReference type="Proteomes" id="UP000798808">
    <property type="component" value="Unassembled WGS sequence"/>
</dbReference>
<evidence type="ECO:0000259" key="3">
    <source>
        <dbReference type="PROSITE" id="PS50930"/>
    </source>
</evidence>
<organism evidence="4 5">
    <name type="scientific">Fulvivirga kasyanovii</name>
    <dbReference type="NCBI Taxonomy" id="396812"/>
    <lineage>
        <taxon>Bacteria</taxon>
        <taxon>Pseudomonadati</taxon>
        <taxon>Bacteroidota</taxon>
        <taxon>Cytophagia</taxon>
        <taxon>Cytophagales</taxon>
        <taxon>Fulvivirgaceae</taxon>
        <taxon>Fulvivirga</taxon>
    </lineage>
</organism>
<dbReference type="InterPro" id="IPR011006">
    <property type="entry name" value="CheY-like_superfamily"/>
</dbReference>
<comment type="caution">
    <text evidence="4">The sequence shown here is derived from an EMBL/GenBank/DDBJ whole genome shotgun (WGS) entry which is preliminary data.</text>
</comment>
<dbReference type="Gene3D" id="2.40.50.1020">
    <property type="entry name" value="LytTr DNA-binding domain"/>
    <property type="match status" value="1"/>
</dbReference>
<dbReference type="InterPro" id="IPR046947">
    <property type="entry name" value="LytR-like"/>
</dbReference>
<dbReference type="PANTHER" id="PTHR37299:SF1">
    <property type="entry name" value="STAGE 0 SPORULATION PROTEIN A HOMOLOG"/>
    <property type="match status" value="1"/>
</dbReference>
<dbReference type="PANTHER" id="PTHR37299">
    <property type="entry name" value="TRANSCRIPTIONAL REGULATOR-RELATED"/>
    <property type="match status" value="1"/>
</dbReference>
<feature type="domain" description="HTH LytTR-type" evidence="3">
    <location>
        <begin position="136"/>
        <end position="207"/>
    </location>
</feature>
<proteinExistence type="predicted"/>
<sequence length="235" mass="26741">MISYIIVDDEPLAHELIEEFCSMLPHLELKKHCYNAMEAMQYLNSASADLMFLDLNMPKLKGFDFLRTLPNPPKVIVTTAYKEFALEGYELNVVDYLLKPFSFERLVQAVNKAVGTVPPAPAPTKSKEAAASPSSFFVKGDKKYHQVFTDDLLYIEAYGNYTKLHLTESMIINHENISHFESLLPEGRFLRVHKSFIVALDKIQTIEGNRIKIGRHEVPIGQTYRSVVGKVIGYR</sequence>
<feature type="modified residue" description="4-aspartylphosphate" evidence="1">
    <location>
        <position position="54"/>
    </location>
</feature>
<dbReference type="PROSITE" id="PS50930">
    <property type="entry name" value="HTH_LYTTR"/>
    <property type="match status" value="1"/>
</dbReference>
<dbReference type="PROSITE" id="PS50110">
    <property type="entry name" value="RESPONSE_REGULATORY"/>
    <property type="match status" value="1"/>
</dbReference>
<reference evidence="4 5" key="1">
    <citation type="submission" date="2019-02" db="EMBL/GenBank/DDBJ databases">
        <authorList>
            <person name="Goldberg S.R."/>
            <person name="Haltli B.A."/>
            <person name="Correa H."/>
            <person name="Russell K.G."/>
        </authorList>
    </citation>
    <scope>NUCLEOTIDE SEQUENCE [LARGE SCALE GENOMIC DNA]</scope>
    <source>
        <strain evidence="4 5">JCM 16186</strain>
    </source>
</reference>
<dbReference type="SUPFAM" id="SSF52172">
    <property type="entry name" value="CheY-like"/>
    <property type="match status" value="1"/>
</dbReference>
<dbReference type="Gene3D" id="3.40.50.2300">
    <property type="match status" value="1"/>
</dbReference>
<dbReference type="Pfam" id="PF04397">
    <property type="entry name" value="LytTR"/>
    <property type="match status" value="1"/>
</dbReference>
<dbReference type="InterPro" id="IPR001789">
    <property type="entry name" value="Sig_transdc_resp-reg_receiver"/>
</dbReference>
<dbReference type="SMART" id="SM00448">
    <property type="entry name" value="REC"/>
    <property type="match status" value="1"/>
</dbReference>
<name>A0ABW9RV50_9BACT</name>
<dbReference type="SMART" id="SM00850">
    <property type="entry name" value="LytTR"/>
    <property type="match status" value="1"/>
</dbReference>
<evidence type="ECO:0000313" key="4">
    <source>
        <dbReference type="EMBL" id="MTI26885.1"/>
    </source>
</evidence>
<gene>
    <name evidence="4" type="ORF">E1163_18155</name>
</gene>
<feature type="domain" description="Response regulatory" evidence="2">
    <location>
        <begin position="3"/>
        <end position="114"/>
    </location>
</feature>
<evidence type="ECO:0000256" key="1">
    <source>
        <dbReference type="PROSITE-ProRule" id="PRU00169"/>
    </source>
</evidence>
<accession>A0ABW9RV50</accession>
<dbReference type="RefSeq" id="WP_155173894.1">
    <property type="nucleotide sequence ID" value="NZ_BAAAFL010000004.1"/>
</dbReference>
<evidence type="ECO:0000259" key="2">
    <source>
        <dbReference type="PROSITE" id="PS50110"/>
    </source>
</evidence>
<dbReference type="EMBL" id="SMLW01000603">
    <property type="protein sequence ID" value="MTI26885.1"/>
    <property type="molecule type" value="Genomic_DNA"/>
</dbReference>
<keyword evidence="5" id="KW-1185">Reference proteome</keyword>
<dbReference type="Pfam" id="PF00072">
    <property type="entry name" value="Response_reg"/>
    <property type="match status" value="1"/>
</dbReference>
<evidence type="ECO:0000313" key="5">
    <source>
        <dbReference type="Proteomes" id="UP000798808"/>
    </source>
</evidence>